<keyword evidence="6" id="KW-1133">Transmembrane helix</keyword>
<dbReference type="Gene3D" id="1.50.40.10">
    <property type="entry name" value="Mitochondrial carrier domain"/>
    <property type="match status" value="1"/>
</dbReference>
<dbReference type="PANTHER" id="PTHR34222:SF95">
    <property type="entry name" value="RRNA 2'-O-METHYLTRANSFERASE FIBRILLARIN-LIKE ISOFORM X1"/>
    <property type="match status" value="1"/>
</dbReference>
<keyword evidence="3 4" id="KW-0472">Membrane</keyword>
<proteinExistence type="inferred from homology"/>
<evidence type="ECO:0000256" key="6">
    <source>
        <dbReference type="SAM" id="Phobius"/>
    </source>
</evidence>
<feature type="repeat" description="Solcar" evidence="4">
    <location>
        <begin position="229"/>
        <end position="314"/>
    </location>
</feature>
<evidence type="ECO:0000313" key="7">
    <source>
        <dbReference type="EMBL" id="KAF6135998.1"/>
    </source>
</evidence>
<dbReference type="AlphaFoldDB" id="A0A7J7L090"/>
<evidence type="ECO:0000256" key="4">
    <source>
        <dbReference type="PROSITE-ProRule" id="PRU00282"/>
    </source>
</evidence>
<accession>A0A7J7L090</accession>
<evidence type="ECO:0000256" key="5">
    <source>
        <dbReference type="RuleBase" id="RU000488"/>
    </source>
</evidence>
<keyword evidence="2 4" id="KW-0812">Transmembrane</keyword>
<evidence type="ECO:0000256" key="1">
    <source>
        <dbReference type="ARBA" id="ARBA00004141"/>
    </source>
</evidence>
<dbReference type="InterPro" id="IPR023395">
    <property type="entry name" value="MCP_dom_sf"/>
</dbReference>
<comment type="subcellular location">
    <subcellularLocation>
        <location evidence="1">Membrane</location>
        <topology evidence="1">Multi-pass membrane protein</topology>
    </subcellularLocation>
</comment>
<dbReference type="Pfam" id="PF00153">
    <property type="entry name" value="Mito_carr"/>
    <property type="match status" value="1"/>
</dbReference>
<dbReference type="SUPFAM" id="SSF103506">
    <property type="entry name" value="Mitochondrial carrier"/>
    <property type="match status" value="1"/>
</dbReference>
<name>A0A7J7L090_9MAGN</name>
<evidence type="ECO:0000256" key="3">
    <source>
        <dbReference type="ARBA" id="ARBA00023136"/>
    </source>
</evidence>
<sequence>MKQNCKPLSGHYSSLKGLWDQLLLHRPITASVKEQQKQWDEFMVASLLFGLDPSLRGYKDQILASETLPTVVSAYSRLARSSLGQSTVVLTSESSAFISSGGNHYRGGDHFCGGFRGSHGGGRLGGRSYGRRGRGGRGDKKCEHCGGTNHSGNYCWQKWGKPSYAKQVSENTTYRSSSVEAGSTLSPDIPAQLSELLQALKTVAPTLSPSTANLVNSGNIACVAQSPSSWVIDSGASTHIYLLMVNVFDIIWSIADILIWLNFIQVYSTMRSAFVDIIRTRGFRGMYAGLSPTLVEIIPYAGLQFGTYDTFKRWTMVMHSCCIKCFILYYSNILKGDLQLEYIQENT</sequence>
<dbReference type="PANTHER" id="PTHR34222">
    <property type="entry name" value="GAG_PRE-INTEGRS DOMAIN-CONTAINING PROTEIN"/>
    <property type="match status" value="1"/>
</dbReference>
<keyword evidence="8" id="KW-1185">Reference proteome</keyword>
<dbReference type="OrthoDB" id="1737945at2759"/>
<evidence type="ECO:0000313" key="8">
    <source>
        <dbReference type="Proteomes" id="UP000541444"/>
    </source>
</evidence>
<comment type="caution">
    <text evidence="7">The sequence shown here is derived from an EMBL/GenBank/DDBJ whole genome shotgun (WGS) entry which is preliminary data.</text>
</comment>
<protein>
    <submittedName>
        <fullName evidence="7">Uncharacterized protein</fullName>
    </submittedName>
</protein>
<organism evidence="7 8">
    <name type="scientific">Kingdonia uniflora</name>
    <dbReference type="NCBI Taxonomy" id="39325"/>
    <lineage>
        <taxon>Eukaryota</taxon>
        <taxon>Viridiplantae</taxon>
        <taxon>Streptophyta</taxon>
        <taxon>Embryophyta</taxon>
        <taxon>Tracheophyta</taxon>
        <taxon>Spermatophyta</taxon>
        <taxon>Magnoliopsida</taxon>
        <taxon>Ranunculales</taxon>
        <taxon>Circaeasteraceae</taxon>
        <taxon>Kingdonia</taxon>
    </lineage>
</organism>
<dbReference type="Proteomes" id="UP000541444">
    <property type="component" value="Unassembled WGS sequence"/>
</dbReference>
<reference evidence="7 8" key="1">
    <citation type="journal article" date="2020" name="IScience">
        <title>Genome Sequencing of the Endangered Kingdonia uniflora (Circaeasteraceae, Ranunculales) Reveals Potential Mechanisms of Evolutionary Specialization.</title>
        <authorList>
            <person name="Sun Y."/>
            <person name="Deng T."/>
            <person name="Zhang A."/>
            <person name="Moore M.J."/>
            <person name="Landis J.B."/>
            <person name="Lin N."/>
            <person name="Zhang H."/>
            <person name="Zhang X."/>
            <person name="Huang J."/>
            <person name="Zhang X."/>
            <person name="Sun H."/>
            <person name="Wang H."/>
        </authorList>
    </citation>
    <scope>NUCLEOTIDE SEQUENCE [LARGE SCALE GENOMIC DNA]</scope>
    <source>
        <strain evidence="7">TB1705</strain>
        <tissue evidence="7">Leaf</tissue>
    </source>
</reference>
<feature type="transmembrane region" description="Helical" evidence="6">
    <location>
        <begin position="240"/>
        <end position="261"/>
    </location>
</feature>
<dbReference type="InterPro" id="IPR018108">
    <property type="entry name" value="MCP_transmembrane"/>
</dbReference>
<dbReference type="EMBL" id="JACGCM010002768">
    <property type="protein sequence ID" value="KAF6135998.1"/>
    <property type="molecule type" value="Genomic_DNA"/>
</dbReference>
<gene>
    <name evidence="7" type="ORF">GIB67_006890</name>
</gene>
<evidence type="ECO:0000256" key="2">
    <source>
        <dbReference type="ARBA" id="ARBA00022692"/>
    </source>
</evidence>
<keyword evidence="5" id="KW-0813">Transport</keyword>
<dbReference type="PROSITE" id="PS50920">
    <property type="entry name" value="SOLCAR"/>
    <property type="match status" value="1"/>
</dbReference>
<dbReference type="GO" id="GO:0016020">
    <property type="term" value="C:membrane"/>
    <property type="evidence" value="ECO:0007669"/>
    <property type="project" value="UniProtKB-SubCell"/>
</dbReference>
<comment type="similarity">
    <text evidence="5">Belongs to the mitochondrial carrier (TC 2.A.29) family.</text>
</comment>